<dbReference type="NCBIfam" id="TIGR00229">
    <property type="entry name" value="sensory_box"/>
    <property type="match status" value="2"/>
</dbReference>
<dbReference type="Gene3D" id="3.30.450.20">
    <property type="entry name" value="PAS domain"/>
    <property type="match status" value="2"/>
</dbReference>
<dbReference type="InterPro" id="IPR052155">
    <property type="entry name" value="Biofilm_reg_signaling"/>
</dbReference>
<reference evidence="5 6" key="1">
    <citation type="submission" date="2020-08" db="EMBL/GenBank/DDBJ databases">
        <title>A Genomic Blueprint of the Chicken Gut Microbiome.</title>
        <authorList>
            <person name="Gilroy R."/>
            <person name="Ravi A."/>
            <person name="Getino M."/>
            <person name="Pursley I."/>
            <person name="Horton D.L."/>
            <person name="Alikhan N.-F."/>
            <person name="Baker D."/>
            <person name="Gharbi K."/>
            <person name="Hall N."/>
            <person name="Watson M."/>
            <person name="Adriaenssens E.M."/>
            <person name="Foster-Nyarko E."/>
            <person name="Jarju S."/>
            <person name="Secka A."/>
            <person name="Antonio M."/>
            <person name="Oren A."/>
            <person name="Chaudhuri R."/>
            <person name="La Ragione R.M."/>
            <person name="Hildebrand F."/>
            <person name="Pallen M.J."/>
        </authorList>
    </citation>
    <scope>NUCLEOTIDE SEQUENCE [LARGE SCALE GENOMIC DNA]</scope>
    <source>
        <strain evidence="5 6">Sa2BUA9</strain>
    </source>
</reference>
<evidence type="ECO:0000259" key="1">
    <source>
        <dbReference type="PROSITE" id="PS50112"/>
    </source>
</evidence>
<evidence type="ECO:0000313" key="6">
    <source>
        <dbReference type="Proteomes" id="UP000640786"/>
    </source>
</evidence>
<dbReference type="InterPro" id="IPR000700">
    <property type="entry name" value="PAS-assoc_C"/>
</dbReference>
<dbReference type="Pfam" id="PF13426">
    <property type="entry name" value="PAS_9"/>
    <property type="match status" value="1"/>
</dbReference>
<dbReference type="PROSITE" id="PS50113">
    <property type="entry name" value="PAC"/>
    <property type="match status" value="1"/>
</dbReference>
<dbReference type="SUPFAM" id="SSF141868">
    <property type="entry name" value="EAL domain-like"/>
    <property type="match status" value="1"/>
</dbReference>
<dbReference type="PANTHER" id="PTHR44757">
    <property type="entry name" value="DIGUANYLATE CYCLASE DGCP"/>
    <property type="match status" value="1"/>
</dbReference>
<dbReference type="PANTHER" id="PTHR44757:SF2">
    <property type="entry name" value="BIOFILM ARCHITECTURE MAINTENANCE PROTEIN MBAA"/>
    <property type="match status" value="1"/>
</dbReference>
<dbReference type="Pfam" id="PF00990">
    <property type="entry name" value="GGDEF"/>
    <property type="match status" value="1"/>
</dbReference>
<dbReference type="CDD" id="cd00130">
    <property type="entry name" value="PAS"/>
    <property type="match status" value="1"/>
</dbReference>
<dbReference type="InterPro" id="IPR043128">
    <property type="entry name" value="Rev_trsase/Diguanyl_cyclase"/>
</dbReference>
<protein>
    <submittedName>
        <fullName evidence="5">EAL domain-containing protein</fullName>
    </submittedName>
</protein>
<evidence type="ECO:0000259" key="2">
    <source>
        <dbReference type="PROSITE" id="PS50113"/>
    </source>
</evidence>
<dbReference type="InterPro" id="IPR035919">
    <property type="entry name" value="EAL_sf"/>
</dbReference>
<proteinExistence type="predicted"/>
<dbReference type="SUPFAM" id="SSF55785">
    <property type="entry name" value="PYP-like sensor domain (PAS domain)"/>
    <property type="match status" value="2"/>
</dbReference>
<name>A0ABR8R8L7_9BACI</name>
<accession>A0ABR8R8L7</accession>
<comment type="caution">
    <text evidence="5">The sequence shown here is derived from an EMBL/GenBank/DDBJ whole genome shotgun (WGS) entry which is preliminary data.</text>
</comment>
<feature type="domain" description="EAL" evidence="3">
    <location>
        <begin position="419"/>
        <end position="674"/>
    </location>
</feature>
<dbReference type="PROSITE" id="PS50883">
    <property type="entry name" value="EAL"/>
    <property type="match status" value="1"/>
</dbReference>
<dbReference type="EMBL" id="JACSQO010000003">
    <property type="protein sequence ID" value="MBD7944076.1"/>
    <property type="molecule type" value="Genomic_DNA"/>
</dbReference>
<evidence type="ECO:0000259" key="4">
    <source>
        <dbReference type="PROSITE" id="PS50887"/>
    </source>
</evidence>
<dbReference type="CDD" id="cd01948">
    <property type="entry name" value="EAL"/>
    <property type="match status" value="1"/>
</dbReference>
<dbReference type="PROSITE" id="PS50112">
    <property type="entry name" value="PAS"/>
    <property type="match status" value="1"/>
</dbReference>
<sequence>MYLQAKELDLSEAVLNHIPYPTFLTDQDGLIVWWGYEAEKHFGYTSEEVKGARLPFFNDYTLGHLSAKWEKIMTKEEAIRINPVTLYTKDQQLLKTTLIVKSLSINNATYALFQLDSNRINDTDQTASFELDLLKKALSQSFMVLYLDKEGLIMHANDLFLKKSNWTPKRIIGKSFWQLFPNTPEHIAVADEVMNCIQRGNTYQGTVEKMTKDGTNYWVELLAIPITDIENNTLYYLLLEEEVTEKKLLQSRLEEIAYVDAETGLMSRHRLEEVVNEHIEERKNFSFVFISINHFYTLKEILDVETESLLMVELTKRLKIYFEDSIIARAGRDDFAIITPLSDWYIEGFIHFLKQNPIYLENKAIPITVSGAITKYPEDQQTYLHLLKATNTTLQKVKLEGGGIISSLSQSDHHKLTRTLQIEKRLIEALNHNDFHVMYLPQRNVATGKVTSVEALVRWKDEVLGVIHPDELIPIAEETGLINDIGTFMLEKACQQAAIWKQKGLGIKVSYNSSIREFRDKNMVKTVRSVLKKYNCPSDLIQIEFTEKFALEAEAEKKIIQQMQTLHQEGITFALDDFGTGYASLRYLQLLPIGKLKIDKSFVSSIMQQKKLQQLIQGLIHFGQSLDVIVVAEGVETKDQFNLLSEMGCDAVQGYFISEPITAEEVERLIMLNEV</sequence>
<dbReference type="InterPro" id="IPR035965">
    <property type="entry name" value="PAS-like_dom_sf"/>
</dbReference>
<dbReference type="Proteomes" id="UP000640786">
    <property type="component" value="Unassembled WGS sequence"/>
</dbReference>
<dbReference type="RefSeq" id="WP_154311606.1">
    <property type="nucleotide sequence ID" value="NZ_JACSQO010000003.1"/>
</dbReference>
<evidence type="ECO:0000313" key="5">
    <source>
        <dbReference type="EMBL" id="MBD7944076.1"/>
    </source>
</evidence>
<gene>
    <name evidence="5" type="ORF">H9650_08085</name>
</gene>
<evidence type="ECO:0000259" key="3">
    <source>
        <dbReference type="PROSITE" id="PS50883"/>
    </source>
</evidence>
<dbReference type="InterPro" id="IPR001633">
    <property type="entry name" value="EAL_dom"/>
</dbReference>
<feature type="domain" description="GGDEF" evidence="4">
    <location>
        <begin position="283"/>
        <end position="410"/>
    </location>
</feature>
<dbReference type="Pfam" id="PF00563">
    <property type="entry name" value="EAL"/>
    <property type="match status" value="1"/>
</dbReference>
<dbReference type="InterPro" id="IPR000014">
    <property type="entry name" value="PAS"/>
</dbReference>
<dbReference type="SMART" id="SM00267">
    <property type="entry name" value="GGDEF"/>
    <property type="match status" value="1"/>
</dbReference>
<dbReference type="PROSITE" id="PS50887">
    <property type="entry name" value="GGDEF"/>
    <property type="match status" value="1"/>
</dbReference>
<dbReference type="InterPro" id="IPR000160">
    <property type="entry name" value="GGDEF_dom"/>
</dbReference>
<dbReference type="Gene3D" id="3.20.20.450">
    <property type="entry name" value="EAL domain"/>
    <property type="match status" value="1"/>
</dbReference>
<dbReference type="InterPro" id="IPR013767">
    <property type="entry name" value="PAS_fold"/>
</dbReference>
<dbReference type="InterPro" id="IPR029787">
    <property type="entry name" value="Nucleotide_cyclase"/>
</dbReference>
<organism evidence="5 6">
    <name type="scientific">Psychrobacillus faecigallinarum</name>
    <dbReference type="NCBI Taxonomy" id="2762235"/>
    <lineage>
        <taxon>Bacteria</taxon>
        <taxon>Bacillati</taxon>
        <taxon>Bacillota</taxon>
        <taxon>Bacilli</taxon>
        <taxon>Bacillales</taxon>
        <taxon>Bacillaceae</taxon>
        <taxon>Psychrobacillus</taxon>
    </lineage>
</organism>
<dbReference type="Gene3D" id="3.30.70.270">
    <property type="match status" value="1"/>
</dbReference>
<keyword evidence="6" id="KW-1185">Reference proteome</keyword>
<feature type="domain" description="PAS" evidence="1">
    <location>
        <begin position="7"/>
        <end position="51"/>
    </location>
</feature>
<feature type="domain" description="PAC" evidence="2">
    <location>
        <begin position="201"/>
        <end position="255"/>
    </location>
</feature>
<dbReference type="SUPFAM" id="SSF55073">
    <property type="entry name" value="Nucleotide cyclase"/>
    <property type="match status" value="1"/>
</dbReference>
<dbReference type="SMART" id="SM00091">
    <property type="entry name" value="PAS"/>
    <property type="match status" value="2"/>
</dbReference>
<dbReference type="SMART" id="SM00052">
    <property type="entry name" value="EAL"/>
    <property type="match status" value="1"/>
</dbReference>
<dbReference type="Pfam" id="PF00989">
    <property type="entry name" value="PAS"/>
    <property type="match status" value="1"/>
</dbReference>